<dbReference type="STRING" id="1927124.BST13_31095"/>
<keyword evidence="5" id="KW-1185">Reference proteome</keyword>
<dbReference type="AlphaFoldDB" id="A0A1X0AA89"/>
<protein>
    <recommendedName>
        <fullName evidence="3">Glycosyltransferase 2-like domain-containing protein</fullName>
    </recommendedName>
</protein>
<evidence type="ECO:0000256" key="1">
    <source>
        <dbReference type="SAM" id="MobiDB-lite"/>
    </source>
</evidence>
<organism evidence="4 5">
    <name type="scientific">Mycobacterium aquaticum</name>
    <dbReference type="NCBI Taxonomy" id="1927124"/>
    <lineage>
        <taxon>Bacteria</taxon>
        <taxon>Bacillati</taxon>
        <taxon>Actinomycetota</taxon>
        <taxon>Actinomycetes</taxon>
        <taxon>Mycobacteriales</taxon>
        <taxon>Mycobacteriaceae</taxon>
        <taxon>Mycobacterium</taxon>
    </lineage>
</organism>
<feature type="transmembrane region" description="Helical" evidence="2">
    <location>
        <begin position="331"/>
        <end position="352"/>
    </location>
</feature>
<keyword evidence="2" id="KW-0472">Membrane</keyword>
<name>A0A1X0AA89_9MYCO</name>
<dbReference type="PANTHER" id="PTHR43685">
    <property type="entry name" value="GLYCOSYLTRANSFERASE"/>
    <property type="match status" value="1"/>
</dbReference>
<dbReference type="Proteomes" id="UP000192448">
    <property type="component" value="Unassembled WGS sequence"/>
</dbReference>
<gene>
    <name evidence="4" type="ORF">BST13_31095</name>
</gene>
<accession>A0A1X0AA89</accession>
<dbReference type="PANTHER" id="PTHR43685:SF11">
    <property type="entry name" value="GLYCOSYLTRANSFERASE TAGX-RELATED"/>
    <property type="match status" value="1"/>
</dbReference>
<evidence type="ECO:0000256" key="2">
    <source>
        <dbReference type="SAM" id="Phobius"/>
    </source>
</evidence>
<keyword evidence="2" id="KW-0812">Transmembrane</keyword>
<comment type="caution">
    <text evidence="4">The sequence shown here is derived from an EMBL/GenBank/DDBJ whole genome shotgun (WGS) entry which is preliminary data.</text>
</comment>
<reference evidence="4 5" key="1">
    <citation type="submission" date="2017-02" db="EMBL/GenBank/DDBJ databases">
        <title>The new phylogeny of genus Mycobacterium.</title>
        <authorList>
            <person name="Tortoli E."/>
            <person name="Trovato A."/>
            <person name="Cirillo D.M."/>
        </authorList>
    </citation>
    <scope>NUCLEOTIDE SEQUENCE [LARGE SCALE GENOMIC DNA]</scope>
    <source>
        <strain evidence="4 5">RW6</strain>
    </source>
</reference>
<feature type="domain" description="Glycosyltransferase 2-like" evidence="3">
    <location>
        <begin position="39"/>
        <end position="180"/>
    </location>
</feature>
<dbReference type="RefSeq" id="WP_083169016.1">
    <property type="nucleotide sequence ID" value="NZ_MVHF01000047.1"/>
</dbReference>
<dbReference type="Gene3D" id="3.90.550.10">
    <property type="entry name" value="Spore Coat Polysaccharide Biosynthesis Protein SpsA, Chain A"/>
    <property type="match status" value="1"/>
</dbReference>
<sequence length="380" mass="42142">MTPIGTPDRAEPAPGLQTVGVGGPEKDDGELTPSRPFVSVLIATYNHAAYLAETLDSVARQTFTDYEIVVVDDGSTDGTDEIVSAWSAEYARAHDNAMRVTRIDNSGQSAAIEHGFGLCTGDYIALLDSDDRWEPNKLAAVNEAVRECPEAGMVVHPLHVIDTLGRRTGDTRPLRARLSEGDLRDHVRRTGRQIAPATSGVVIRSDVFAQLLPMPTRRFRSAADAYLTLGATLAAPVRAIHEPLGEYRMHPDSMYLRRTISPEGLRTTVEMQRAIARHLGIEAAAEKNPHFMRHAFALAVFEESWSNRWRQFRRLIAATLTDQAHRPLDRLIFSAYWTVCLLAPAGVFARLWRFFQIRHIGTNRIPDAARISVHGEPSAH</sequence>
<evidence type="ECO:0000313" key="5">
    <source>
        <dbReference type="Proteomes" id="UP000192448"/>
    </source>
</evidence>
<dbReference type="Pfam" id="PF00535">
    <property type="entry name" value="Glycos_transf_2"/>
    <property type="match status" value="1"/>
</dbReference>
<dbReference type="InterPro" id="IPR029044">
    <property type="entry name" value="Nucleotide-diphossugar_trans"/>
</dbReference>
<dbReference type="OrthoDB" id="9788101at2"/>
<evidence type="ECO:0000313" key="4">
    <source>
        <dbReference type="EMBL" id="ORA26991.1"/>
    </source>
</evidence>
<proteinExistence type="predicted"/>
<feature type="region of interest" description="Disordered" evidence="1">
    <location>
        <begin position="1"/>
        <end position="32"/>
    </location>
</feature>
<keyword evidence="2" id="KW-1133">Transmembrane helix</keyword>
<evidence type="ECO:0000259" key="3">
    <source>
        <dbReference type="Pfam" id="PF00535"/>
    </source>
</evidence>
<dbReference type="SUPFAM" id="SSF53448">
    <property type="entry name" value="Nucleotide-diphospho-sugar transferases"/>
    <property type="match status" value="1"/>
</dbReference>
<dbReference type="InterPro" id="IPR001173">
    <property type="entry name" value="Glyco_trans_2-like"/>
</dbReference>
<dbReference type="EMBL" id="MVHF01000047">
    <property type="protein sequence ID" value="ORA26991.1"/>
    <property type="molecule type" value="Genomic_DNA"/>
</dbReference>
<dbReference type="InterPro" id="IPR050834">
    <property type="entry name" value="Glycosyltransf_2"/>
</dbReference>